<proteinExistence type="predicted"/>
<keyword evidence="2" id="KW-1185">Reference proteome</keyword>
<organism evidence="1 2">
    <name type="scientific">Actinoplanes nipponensis</name>
    <dbReference type="NCBI Taxonomy" id="135950"/>
    <lineage>
        <taxon>Bacteria</taxon>
        <taxon>Bacillati</taxon>
        <taxon>Actinomycetota</taxon>
        <taxon>Actinomycetes</taxon>
        <taxon>Micromonosporales</taxon>
        <taxon>Micromonosporaceae</taxon>
        <taxon>Actinoplanes</taxon>
    </lineage>
</organism>
<dbReference type="InterPro" id="IPR029044">
    <property type="entry name" value="Nucleotide-diphossugar_trans"/>
</dbReference>
<accession>A0A919JP89</accession>
<evidence type="ECO:0008006" key="3">
    <source>
        <dbReference type="Google" id="ProtNLM"/>
    </source>
</evidence>
<dbReference type="AlphaFoldDB" id="A0A919JP89"/>
<dbReference type="RefSeq" id="WP_203774510.1">
    <property type="nucleotide sequence ID" value="NZ_BAAAYJ010000108.1"/>
</dbReference>
<dbReference type="PANTHER" id="PTHR36529:SF1">
    <property type="entry name" value="GLYCOSYLTRANSFERASE"/>
    <property type="match status" value="1"/>
</dbReference>
<dbReference type="InterPro" id="IPR018641">
    <property type="entry name" value="Trfase_1_rSAM/seldom-assoc"/>
</dbReference>
<gene>
    <name evidence="1" type="ORF">Ani05nite_63640</name>
</gene>
<dbReference type="PANTHER" id="PTHR36529">
    <property type="entry name" value="SLL1095 PROTEIN"/>
    <property type="match status" value="1"/>
</dbReference>
<evidence type="ECO:0000313" key="2">
    <source>
        <dbReference type="Proteomes" id="UP000647172"/>
    </source>
</evidence>
<dbReference type="Gene3D" id="3.90.550.10">
    <property type="entry name" value="Spore Coat Polysaccharide Biosynthesis Protein SpsA, Chain A"/>
    <property type="match status" value="1"/>
</dbReference>
<dbReference type="SUPFAM" id="SSF53448">
    <property type="entry name" value="Nucleotide-diphospho-sugar transferases"/>
    <property type="match status" value="1"/>
</dbReference>
<dbReference type="EMBL" id="BOMQ01000075">
    <property type="protein sequence ID" value="GIE52830.1"/>
    <property type="molecule type" value="Genomic_DNA"/>
</dbReference>
<dbReference type="Pfam" id="PF09837">
    <property type="entry name" value="DUF2064"/>
    <property type="match status" value="1"/>
</dbReference>
<name>A0A919JP89_9ACTN</name>
<reference evidence="1" key="1">
    <citation type="submission" date="2021-01" db="EMBL/GenBank/DDBJ databases">
        <title>Whole genome shotgun sequence of Actinoplanes nipponensis NBRC 14063.</title>
        <authorList>
            <person name="Komaki H."/>
            <person name="Tamura T."/>
        </authorList>
    </citation>
    <scope>NUCLEOTIDE SEQUENCE</scope>
    <source>
        <strain evidence="1">NBRC 14063</strain>
    </source>
</reference>
<comment type="caution">
    <text evidence="1">The sequence shown here is derived from an EMBL/GenBank/DDBJ whole genome shotgun (WGS) entry which is preliminary data.</text>
</comment>
<protein>
    <recommendedName>
        <fullName evidence="3">Glycosyltransferase</fullName>
    </recommendedName>
</protein>
<sequence>MTRILVLAKTPVPGRVKTRLCPPWTLEQAAMVAGAALHDTLTTVSASMGTGVLAVDGDHPAPMGWERVAQRGDELPARLAHAFADAGAGPAVLVGMDTPQLTRRHLADAVGRLGEADAVLGPAEDGGWWSLGLRDPAHAAVLRRIPTSLSDTGARTLQALRDLGLRVSLLPVLRDVDTVTDARAVAALCPAGSEFRQAVTALDAGVPA</sequence>
<evidence type="ECO:0000313" key="1">
    <source>
        <dbReference type="EMBL" id="GIE52830.1"/>
    </source>
</evidence>
<dbReference type="Proteomes" id="UP000647172">
    <property type="component" value="Unassembled WGS sequence"/>
</dbReference>